<keyword evidence="3" id="KW-1185">Reference proteome</keyword>
<sequence length="264" mass="29342">MAFGMRLQHVAVLRELGSSRRRGARHRRRPRSPSLGAYEFGRTTAGQCRPKADLHSTGIPPNTSRASRSLPRAFCLTPAVQLSSQGRGPLWIRVDHPHHAPGGEATEHLSRLCPRRTGSVPLSRQSRPCNCIVAAEFCERNESERRRPPRHSSAAGATARWHRHPASPRSLPVCACRCSGKDRHMGMGGNKEKDWAHCVEALPSPNSQSAEYSDNKNSNGCRRLVAVAKAMRSLRICCRRFHVWQDDLIRLLMKSGITKSTPAI</sequence>
<proteinExistence type="predicted"/>
<dbReference type="AlphaFoldDB" id="K3XYT8"/>
<evidence type="ECO:0000313" key="3">
    <source>
        <dbReference type="Proteomes" id="UP000004995"/>
    </source>
</evidence>
<feature type="region of interest" description="Disordered" evidence="1">
    <location>
        <begin position="142"/>
        <end position="164"/>
    </location>
</feature>
<reference evidence="2" key="2">
    <citation type="submission" date="2018-08" db="UniProtKB">
        <authorList>
            <consortium name="EnsemblPlants"/>
        </authorList>
    </citation>
    <scope>IDENTIFICATION</scope>
    <source>
        <strain evidence="2">Yugu1</strain>
    </source>
</reference>
<evidence type="ECO:0000313" key="2">
    <source>
        <dbReference type="EnsemblPlants" id="KQL10361"/>
    </source>
</evidence>
<dbReference type="EMBL" id="AGNK02002373">
    <property type="status" value="NOT_ANNOTATED_CDS"/>
    <property type="molecule type" value="Genomic_DNA"/>
</dbReference>
<feature type="region of interest" description="Disordered" evidence="1">
    <location>
        <begin position="18"/>
        <end position="39"/>
    </location>
</feature>
<dbReference type="InParanoid" id="K3XYT8"/>
<organism evidence="2 3">
    <name type="scientific">Setaria italica</name>
    <name type="common">Foxtail millet</name>
    <name type="synonym">Panicum italicum</name>
    <dbReference type="NCBI Taxonomy" id="4555"/>
    <lineage>
        <taxon>Eukaryota</taxon>
        <taxon>Viridiplantae</taxon>
        <taxon>Streptophyta</taxon>
        <taxon>Embryophyta</taxon>
        <taxon>Tracheophyta</taxon>
        <taxon>Spermatophyta</taxon>
        <taxon>Magnoliopsida</taxon>
        <taxon>Liliopsida</taxon>
        <taxon>Poales</taxon>
        <taxon>Poaceae</taxon>
        <taxon>PACMAD clade</taxon>
        <taxon>Panicoideae</taxon>
        <taxon>Panicodae</taxon>
        <taxon>Paniceae</taxon>
        <taxon>Cenchrinae</taxon>
        <taxon>Setaria</taxon>
    </lineage>
</organism>
<evidence type="ECO:0000256" key="1">
    <source>
        <dbReference type="SAM" id="MobiDB-lite"/>
    </source>
</evidence>
<feature type="compositionally biased region" description="Basic residues" evidence="1">
    <location>
        <begin position="19"/>
        <end position="31"/>
    </location>
</feature>
<dbReference type="Proteomes" id="UP000004995">
    <property type="component" value="Unassembled WGS sequence"/>
</dbReference>
<accession>K3XYT8</accession>
<dbReference type="EnsemblPlants" id="KQL10361">
    <property type="protein sequence ID" value="KQL10361"/>
    <property type="gene ID" value="SETIT_007096mg"/>
</dbReference>
<dbReference type="Gramene" id="KQL10361">
    <property type="protein sequence ID" value="KQL10361"/>
    <property type="gene ID" value="SETIT_007096mg"/>
</dbReference>
<name>K3XYT8_SETIT</name>
<reference evidence="3" key="1">
    <citation type="journal article" date="2012" name="Nat. Biotechnol.">
        <title>Reference genome sequence of the model plant Setaria.</title>
        <authorList>
            <person name="Bennetzen J.L."/>
            <person name="Schmutz J."/>
            <person name="Wang H."/>
            <person name="Percifield R."/>
            <person name="Hawkins J."/>
            <person name="Pontaroli A.C."/>
            <person name="Estep M."/>
            <person name="Feng L."/>
            <person name="Vaughn J.N."/>
            <person name="Grimwood J."/>
            <person name="Jenkins J."/>
            <person name="Barry K."/>
            <person name="Lindquist E."/>
            <person name="Hellsten U."/>
            <person name="Deshpande S."/>
            <person name="Wang X."/>
            <person name="Wu X."/>
            <person name="Mitros T."/>
            <person name="Triplett J."/>
            <person name="Yang X."/>
            <person name="Ye C.Y."/>
            <person name="Mauro-Herrera M."/>
            <person name="Wang L."/>
            <person name="Li P."/>
            <person name="Sharma M."/>
            <person name="Sharma R."/>
            <person name="Ronald P.C."/>
            <person name="Panaud O."/>
            <person name="Kellogg E.A."/>
            <person name="Brutnell T.P."/>
            <person name="Doust A.N."/>
            <person name="Tuskan G.A."/>
            <person name="Rokhsar D."/>
            <person name="Devos K.M."/>
        </authorList>
    </citation>
    <scope>NUCLEOTIDE SEQUENCE [LARGE SCALE GENOMIC DNA]</scope>
    <source>
        <strain evidence="3">cv. Yugu1</strain>
    </source>
</reference>
<dbReference type="HOGENOM" id="CLU_1055242_0_0_1"/>
<protein>
    <submittedName>
        <fullName evidence="2">Uncharacterized protein</fullName>
    </submittedName>
</protein>